<dbReference type="PROSITE" id="PS50844">
    <property type="entry name" value="AFP_LIKE"/>
    <property type="match status" value="1"/>
</dbReference>
<dbReference type="Pfam" id="PF03102">
    <property type="entry name" value="NeuB"/>
    <property type="match status" value="1"/>
</dbReference>
<dbReference type="InterPro" id="IPR013974">
    <property type="entry name" value="SAF"/>
</dbReference>
<dbReference type="Gene3D" id="3.90.1210.10">
    <property type="entry name" value="Antifreeze-like/N-acetylneuraminic acid synthase C-terminal domain"/>
    <property type="match status" value="1"/>
</dbReference>
<dbReference type="InterPro" id="IPR057736">
    <property type="entry name" value="SAF_PseI/NeuA/NeuB"/>
</dbReference>
<dbReference type="InterPro" id="IPR013785">
    <property type="entry name" value="Aldolase_TIM"/>
</dbReference>
<keyword evidence="4" id="KW-1185">Reference proteome</keyword>
<dbReference type="InterPro" id="IPR036732">
    <property type="entry name" value="AFP_Neu5c_C_sf"/>
</dbReference>
<dbReference type="EC" id="2.5.1.56" evidence="3"/>
<evidence type="ECO:0000313" key="4">
    <source>
        <dbReference type="Proteomes" id="UP001597187"/>
    </source>
</evidence>
<evidence type="ECO:0000256" key="1">
    <source>
        <dbReference type="SAM" id="MobiDB-lite"/>
    </source>
</evidence>
<dbReference type="InterPro" id="IPR006190">
    <property type="entry name" value="SAF_AFP_Neu5Ac"/>
</dbReference>
<proteinExistence type="predicted"/>
<protein>
    <submittedName>
        <fullName evidence="3">N-acetylneuraminate synthase</fullName>
        <ecNumber evidence="3">2.5.1.56</ecNumber>
    </submittedName>
</protein>
<keyword evidence="3" id="KW-0808">Transferase</keyword>
<dbReference type="InterPro" id="IPR013132">
    <property type="entry name" value="PseI/NeuA/B-like_N"/>
</dbReference>
<accession>A0ABD6AXG0</accession>
<dbReference type="SUPFAM" id="SSF51569">
    <property type="entry name" value="Aldolase"/>
    <property type="match status" value="1"/>
</dbReference>
<dbReference type="SUPFAM" id="SSF51269">
    <property type="entry name" value="AFP III-like domain"/>
    <property type="match status" value="1"/>
</dbReference>
<dbReference type="AlphaFoldDB" id="A0ABD6AXG0"/>
<feature type="region of interest" description="Disordered" evidence="1">
    <location>
        <begin position="291"/>
        <end position="312"/>
    </location>
</feature>
<dbReference type="RefSeq" id="WP_250874232.1">
    <property type="nucleotide sequence ID" value="NZ_JALXFV010000007.1"/>
</dbReference>
<dbReference type="Pfam" id="PF08666">
    <property type="entry name" value="SAF"/>
    <property type="match status" value="1"/>
</dbReference>
<dbReference type="GO" id="GO:0050462">
    <property type="term" value="F:N-acetylneuraminate synthase activity"/>
    <property type="evidence" value="ECO:0007669"/>
    <property type="project" value="UniProtKB-EC"/>
</dbReference>
<dbReference type="SMART" id="SM00858">
    <property type="entry name" value="SAF"/>
    <property type="match status" value="1"/>
</dbReference>
<evidence type="ECO:0000313" key="3">
    <source>
        <dbReference type="EMBL" id="MFD1514258.1"/>
    </source>
</evidence>
<dbReference type="Gene3D" id="3.20.20.70">
    <property type="entry name" value="Aldolase class I"/>
    <property type="match status" value="1"/>
</dbReference>
<dbReference type="InterPro" id="IPR020007">
    <property type="entry name" value="NeuB/NeuA"/>
</dbReference>
<sequence>MNGEAESVYVVAEAGVNHNGDMEQAERLVDAAVAAGADAVKFQTFVADALATPDAPKAPYQEETTGEQSQHEMLRELELAREDHERLQSYCRERGIDFLSTPFDVDSASLLDDLDVPAVKLGSGELDNSPLLRHVAGFGRPMIVSTGMGTMSEVRAALDTIRSVAPDLPVTFLHCTTAYPATLEEVNLRAMRTMADALAVPVGYSDHTTRTEVPALAVAAGATVVEKHFTLDRTLPGPDHRASLEPDELAAAVALVRDAETVLGSAEKAPTATERDNRPVIRKSLHASTDVAAGDQFTPENVSVTRPADGLSPTAYDTVLGSTARRSLSAGEAITEAVIDRSIDE</sequence>
<organism evidence="3 4">
    <name type="scientific">Halomarina rubra</name>
    <dbReference type="NCBI Taxonomy" id="2071873"/>
    <lineage>
        <taxon>Archaea</taxon>
        <taxon>Methanobacteriati</taxon>
        <taxon>Methanobacteriota</taxon>
        <taxon>Stenosarchaea group</taxon>
        <taxon>Halobacteria</taxon>
        <taxon>Halobacteriales</taxon>
        <taxon>Natronomonadaceae</taxon>
        <taxon>Halomarina</taxon>
    </lineage>
</organism>
<gene>
    <name evidence="3" type="primary">neuB</name>
    <name evidence="3" type="ORF">ACFSBT_13330</name>
</gene>
<dbReference type="InterPro" id="IPR051690">
    <property type="entry name" value="PseI-like"/>
</dbReference>
<reference evidence="3 4" key="1">
    <citation type="journal article" date="2019" name="Int. J. Syst. Evol. Microbiol.">
        <title>The Global Catalogue of Microorganisms (GCM) 10K type strain sequencing project: providing services to taxonomists for standard genome sequencing and annotation.</title>
        <authorList>
            <consortium name="The Broad Institute Genomics Platform"/>
            <consortium name="The Broad Institute Genome Sequencing Center for Infectious Disease"/>
            <person name="Wu L."/>
            <person name="Ma J."/>
        </authorList>
    </citation>
    <scope>NUCLEOTIDE SEQUENCE [LARGE SCALE GENOMIC DNA]</scope>
    <source>
        <strain evidence="3 4">CGMCC 1.12563</strain>
    </source>
</reference>
<dbReference type="EMBL" id="JBHUDC010000007">
    <property type="protein sequence ID" value="MFD1514258.1"/>
    <property type="molecule type" value="Genomic_DNA"/>
</dbReference>
<evidence type="ECO:0000259" key="2">
    <source>
        <dbReference type="PROSITE" id="PS50844"/>
    </source>
</evidence>
<name>A0ABD6AXG0_9EURY</name>
<dbReference type="Proteomes" id="UP001597187">
    <property type="component" value="Unassembled WGS sequence"/>
</dbReference>
<dbReference type="PANTHER" id="PTHR42966">
    <property type="entry name" value="N-ACETYLNEURAMINATE SYNTHASE"/>
    <property type="match status" value="1"/>
</dbReference>
<dbReference type="CDD" id="cd11615">
    <property type="entry name" value="SAF_NeuB_like"/>
    <property type="match status" value="1"/>
</dbReference>
<dbReference type="NCBIfam" id="TIGR03569">
    <property type="entry name" value="NeuB_NnaB"/>
    <property type="match status" value="1"/>
</dbReference>
<dbReference type="PANTHER" id="PTHR42966:SF1">
    <property type="entry name" value="SIALIC ACID SYNTHASE"/>
    <property type="match status" value="1"/>
</dbReference>
<feature type="domain" description="AFP-like" evidence="2">
    <location>
        <begin position="284"/>
        <end position="342"/>
    </location>
</feature>
<comment type="caution">
    <text evidence="3">The sequence shown here is derived from an EMBL/GenBank/DDBJ whole genome shotgun (WGS) entry which is preliminary data.</text>
</comment>